<evidence type="ECO:0000313" key="8">
    <source>
        <dbReference type="EMBL" id="RGW88144.1"/>
    </source>
</evidence>
<dbReference type="GO" id="GO:0005886">
    <property type="term" value="C:plasma membrane"/>
    <property type="evidence" value="ECO:0007669"/>
    <property type="project" value="UniProtKB-SubCell"/>
</dbReference>
<evidence type="ECO:0000256" key="6">
    <source>
        <dbReference type="ARBA" id="ARBA00023136"/>
    </source>
</evidence>
<dbReference type="AlphaFoldDB" id="A0A413DP26"/>
<dbReference type="GO" id="GO:0042910">
    <property type="term" value="F:xenobiotic transmembrane transporter activity"/>
    <property type="evidence" value="ECO:0007669"/>
    <property type="project" value="InterPro"/>
</dbReference>
<feature type="transmembrane region" description="Helical" evidence="7">
    <location>
        <begin position="12"/>
        <end position="31"/>
    </location>
</feature>
<evidence type="ECO:0000256" key="3">
    <source>
        <dbReference type="ARBA" id="ARBA00022475"/>
    </source>
</evidence>
<dbReference type="InterPro" id="IPR048279">
    <property type="entry name" value="MdtK-like"/>
</dbReference>
<dbReference type="EMBL" id="QSAZ01000004">
    <property type="protein sequence ID" value="RGW88144.1"/>
    <property type="molecule type" value="Genomic_DNA"/>
</dbReference>
<dbReference type="CDD" id="cd13138">
    <property type="entry name" value="MATE_yoeA_like"/>
    <property type="match status" value="1"/>
</dbReference>
<evidence type="ECO:0000313" key="10">
    <source>
        <dbReference type="Proteomes" id="UP000283501"/>
    </source>
</evidence>
<evidence type="ECO:0000256" key="7">
    <source>
        <dbReference type="SAM" id="Phobius"/>
    </source>
</evidence>
<feature type="transmembrane region" description="Helical" evidence="7">
    <location>
        <begin position="390"/>
        <end position="414"/>
    </location>
</feature>
<feature type="transmembrane region" description="Helical" evidence="7">
    <location>
        <begin position="166"/>
        <end position="188"/>
    </location>
</feature>
<dbReference type="InterPro" id="IPR002528">
    <property type="entry name" value="MATE_fam"/>
</dbReference>
<feature type="transmembrane region" description="Helical" evidence="7">
    <location>
        <begin position="194"/>
        <end position="216"/>
    </location>
</feature>
<protein>
    <submittedName>
        <fullName evidence="8">MATE family efflux transporter</fullName>
    </submittedName>
</protein>
<dbReference type="GO" id="GO:0015297">
    <property type="term" value="F:antiporter activity"/>
    <property type="evidence" value="ECO:0007669"/>
    <property type="project" value="InterPro"/>
</dbReference>
<dbReference type="EMBL" id="QSKY01000034">
    <property type="protein sequence ID" value="RHE99910.1"/>
    <property type="molecule type" value="Genomic_DNA"/>
</dbReference>
<reference evidence="10 11" key="1">
    <citation type="submission" date="2018-08" db="EMBL/GenBank/DDBJ databases">
        <title>A genome reference for cultivated species of the human gut microbiota.</title>
        <authorList>
            <person name="Zou Y."/>
            <person name="Xue W."/>
            <person name="Luo G."/>
        </authorList>
    </citation>
    <scope>NUCLEOTIDE SEQUENCE [LARGE SCALE GENOMIC DNA]</scope>
    <source>
        <strain evidence="8 11">AF06-19</strain>
        <strain evidence="9 10">AM26-2LB</strain>
    </source>
</reference>
<dbReference type="PIRSF" id="PIRSF006603">
    <property type="entry name" value="DinF"/>
    <property type="match status" value="1"/>
</dbReference>
<dbReference type="RefSeq" id="WP_118142147.1">
    <property type="nucleotide sequence ID" value="NZ_QSAZ01000004.1"/>
</dbReference>
<evidence type="ECO:0000256" key="1">
    <source>
        <dbReference type="ARBA" id="ARBA00004651"/>
    </source>
</evidence>
<dbReference type="InterPro" id="IPR052031">
    <property type="entry name" value="Membrane_Transporter-Flippase"/>
</dbReference>
<accession>A0A413DP26</accession>
<feature type="transmembrane region" description="Helical" evidence="7">
    <location>
        <begin position="317"/>
        <end position="346"/>
    </location>
</feature>
<evidence type="ECO:0000313" key="11">
    <source>
        <dbReference type="Proteomes" id="UP000283683"/>
    </source>
</evidence>
<evidence type="ECO:0000256" key="5">
    <source>
        <dbReference type="ARBA" id="ARBA00022989"/>
    </source>
</evidence>
<keyword evidence="6 7" id="KW-0472">Membrane</keyword>
<name>A0A413DP26_9FIRM</name>
<dbReference type="PANTHER" id="PTHR43549">
    <property type="entry name" value="MULTIDRUG RESISTANCE PROTEIN YPNP-RELATED"/>
    <property type="match status" value="1"/>
</dbReference>
<feature type="transmembrane region" description="Helical" evidence="7">
    <location>
        <begin position="51"/>
        <end position="78"/>
    </location>
</feature>
<sequence length="460" mass="49192">MTKNNSKDLTVGSPTGLILGFSLPLLLGMLFQQVYSLMDTIIVGRFLSVSALAAVGSTGSICFLIIGFCQGVCAGFSLPIAQRFGAKDEKGLKKYVGNAGIVSVIIAIIMTALTVLLCGHILTWMNTPGDIYDLAYQYLIVIFAGIPATILYNLLSGYLRSLGNSVIPVIFLIIAAVLNIGLDLLFILVFNMGVFGAAFATVLSQGVSGVLCIIYIAKNVPLLHVSRNDLELDSSYVRNLMVMGLPMGFQYSITAIGSVILQTAVNGLGSIAVASMTAASRISMFMVCPFDALGSTMATYSGQNVGAAKFERVKKGLISASVIGSVYSVLIFVALLFIANYLIYLFVSPSETEVVAQAHQFLLINAFFYIPLVLVNTVRFTIQGMGFSGFAMFAGVAEMIARSLIGLVFVPIFGFSAACFASPLAWILADAFLVPAFIHCLHKLQKRLIHPNDTSLVKSH</sequence>
<proteinExistence type="predicted"/>
<evidence type="ECO:0000313" key="9">
    <source>
        <dbReference type="EMBL" id="RHE99910.1"/>
    </source>
</evidence>
<keyword evidence="5 7" id="KW-1133">Transmembrane helix</keyword>
<dbReference type="Proteomes" id="UP000283683">
    <property type="component" value="Unassembled WGS sequence"/>
</dbReference>
<organism evidence="8 11">
    <name type="scientific">Agathobacter rectalis</name>
    <dbReference type="NCBI Taxonomy" id="39491"/>
    <lineage>
        <taxon>Bacteria</taxon>
        <taxon>Bacillati</taxon>
        <taxon>Bacillota</taxon>
        <taxon>Clostridia</taxon>
        <taxon>Lachnospirales</taxon>
        <taxon>Lachnospiraceae</taxon>
        <taxon>Agathobacter</taxon>
    </lineage>
</organism>
<dbReference type="Pfam" id="PF01554">
    <property type="entry name" value="MatE"/>
    <property type="match status" value="2"/>
</dbReference>
<feature type="transmembrane region" description="Helical" evidence="7">
    <location>
        <begin position="259"/>
        <end position="279"/>
    </location>
</feature>
<feature type="transmembrane region" description="Helical" evidence="7">
    <location>
        <begin position="358"/>
        <end position="378"/>
    </location>
</feature>
<feature type="transmembrane region" description="Helical" evidence="7">
    <location>
        <begin position="134"/>
        <end position="154"/>
    </location>
</feature>
<evidence type="ECO:0000256" key="2">
    <source>
        <dbReference type="ARBA" id="ARBA00022448"/>
    </source>
</evidence>
<keyword evidence="4 7" id="KW-0812">Transmembrane</keyword>
<dbReference type="NCBIfam" id="TIGR00797">
    <property type="entry name" value="matE"/>
    <property type="match status" value="1"/>
</dbReference>
<feature type="transmembrane region" description="Helical" evidence="7">
    <location>
        <begin position="99"/>
        <end position="122"/>
    </location>
</feature>
<comment type="caution">
    <text evidence="8">The sequence shown here is derived from an EMBL/GenBank/DDBJ whole genome shotgun (WGS) entry which is preliminary data.</text>
</comment>
<comment type="subcellular location">
    <subcellularLocation>
        <location evidence="1">Cell membrane</location>
        <topology evidence="1">Multi-pass membrane protein</topology>
    </subcellularLocation>
</comment>
<keyword evidence="3" id="KW-1003">Cell membrane</keyword>
<evidence type="ECO:0000256" key="4">
    <source>
        <dbReference type="ARBA" id="ARBA00022692"/>
    </source>
</evidence>
<gene>
    <name evidence="9" type="ORF">DW703_15270</name>
    <name evidence="8" type="ORF">DWV45_06010</name>
</gene>
<dbReference type="PANTHER" id="PTHR43549:SF3">
    <property type="entry name" value="MULTIDRUG RESISTANCE PROTEIN YPNP-RELATED"/>
    <property type="match status" value="1"/>
</dbReference>
<keyword evidence="2" id="KW-0813">Transport</keyword>
<dbReference type="Proteomes" id="UP000283501">
    <property type="component" value="Unassembled WGS sequence"/>
</dbReference>